<reference evidence="11 12" key="1">
    <citation type="submission" date="2016-06" db="EMBL/GenBank/DDBJ databases">
        <title>Respiratory ammonification of nitrate coupled to the oxidation of elemental sulfur in deep-sea autotrophic thermophilic bacteria.</title>
        <authorList>
            <person name="Slobodkina G.B."/>
            <person name="Mardanov A.V."/>
            <person name="Ravin N.V."/>
            <person name="Frolova A.A."/>
            <person name="Viryasiv M.B."/>
            <person name="Chernyh N.A."/>
            <person name="Bonch-Osmolovskaya E.A."/>
            <person name="Slobodkin A.I."/>
        </authorList>
    </citation>
    <scope>NUCLEOTIDE SEQUENCE [LARGE SCALE GENOMIC DNA]</scope>
    <source>
        <strain evidence="11 12">S69</strain>
    </source>
</reference>
<dbReference type="FunFam" id="3.40.50.300:FF:001064">
    <property type="entry name" value="Selenocysteine-specific translation elongation factor"/>
    <property type="match status" value="1"/>
</dbReference>
<dbReference type="CDD" id="cd03696">
    <property type="entry name" value="SelB_II"/>
    <property type="match status" value="1"/>
</dbReference>
<dbReference type="PROSITE" id="PS00301">
    <property type="entry name" value="G_TR_1"/>
    <property type="match status" value="1"/>
</dbReference>
<evidence type="ECO:0000256" key="3">
    <source>
        <dbReference type="ARBA" id="ARBA00022490"/>
    </source>
</evidence>
<dbReference type="InterPro" id="IPR031157">
    <property type="entry name" value="G_TR_CS"/>
</dbReference>
<keyword evidence="6" id="KW-0342">GTP-binding</keyword>
<dbReference type="SUPFAM" id="SSF52540">
    <property type="entry name" value="P-loop containing nucleoside triphosphate hydrolases"/>
    <property type="match status" value="1"/>
</dbReference>
<dbReference type="RefSeq" id="WP_067616831.1">
    <property type="nucleotide sequence ID" value="NZ_MAGO01000004.1"/>
</dbReference>
<dbReference type="Pfam" id="PF09107">
    <property type="entry name" value="WHD_3rd_SelB"/>
    <property type="match status" value="1"/>
</dbReference>
<evidence type="ECO:0000313" key="11">
    <source>
        <dbReference type="EMBL" id="OCC15570.1"/>
    </source>
</evidence>
<evidence type="ECO:0000256" key="5">
    <source>
        <dbReference type="ARBA" id="ARBA00022917"/>
    </source>
</evidence>
<dbReference type="Pfam" id="PF00009">
    <property type="entry name" value="GTP_EFTU"/>
    <property type="match status" value="1"/>
</dbReference>
<dbReference type="PANTHER" id="PTHR43721">
    <property type="entry name" value="ELONGATION FACTOR TU-RELATED"/>
    <property type="match status" value="1"/>
</dbReference>
<dbReference type="InterPro" id="IPR009000">
    <property type="entry name" value="Transl_B-barrel_sf"/>
</dbReference>
<dbReference type="InterPro" id="IPR050055">
    <property type="entry name" value="EF-Tu_GTPase"/>
</dbReference>
<dbReference type="Gene3D" id="2.40.30.10">
    <property type="entry name" value="Translation factors"/>
    <property type="match status" value="2"/>
</dbReference>
<dbReference type="Pfam" id="PF25461">
    <property type="entry name" value="Beta-barrel_SelB"/>
    <property type="match status" value="1"/>
</dbReference>
<keyword evidence="11" id="KW-0251">Elongation factor</keyword>
<dbReference type="NCBIfam" id="TIGR00475">
    <property type="entry name" value="selB"/>
    <property type="match status" value="1"/>
</dbReference>
<dbReference type="OrthoDB" id="9803139at2"/>
<keyword evidence="4" id="KW-0547">Nucleotide-binding</keyword>
<dbReference type="Proteomes" id="UP000093080">
    <property type="component" value="Unassembled WGS sequence"/>
</dbReference>
<dbReference type="Gene3D" id="1.10.10.10">
    <property type="entry name" value="Winged helix-like DNA-binding domain superfamily/Winged helix DNA-binding domain"/>
    <property type="match status" value="1"/>
</dbReference>
<dbReference type="InterPro" id="IPR057335">
    <property type="entry name" value="Beta-barrel_SelB"/>
</dbReference>
<dbReference type="Gene3D" id="1.10.10.2770">
    <property type="match status" value="1"/>
</dbReference>
<keyword evidence="9" id="KW-0175">Coiled coil</keyword>
<dbReference type="InterPro" id="IPR015191">
    <property type="entry name" value="SelB_WHD4"/>
</dbReference>
<protein>
    <recommendedName>
        <fullName evidence="2">Selenocysteine-specific elongation factor</fullName>
    </recommendedName>
    <alternativeName>
        <fullName evidence="8">SelB translation factor</fullName>
    </alternativeName>
</protein>
<name>A0A1B9F6P7_9BACT</name>
<keyword evidence="3" id="KW-0963">Cytoplasm</keyword>
<dbReference type="InterPro" id="IPR004535">
    <property type="entry name" value="Transl_elong_SelB"/>
</dbReference>
<evidence type="ECO:0000256" key="2">
    <source>
        <dbReference type="ARBA" id="ARBA00015953"/>
    </source>
</evidence>
<gene>
    <name evidence="11" type="ORF">DBT_0921</name>
</gene>
<dbReference type="GO" id="GO:0001514">
    <property type="term" value="P:selenocysteine incorporation"/>
    <property type="evidence" value="ECO:0007669"/>
    <property type="project" value="InterPro"/>
</dbReference>
<dbReference type="InterPro" id="IPR009001">
    <property type="entry name" value="Transl_elong_EF1A/Init_IF2_C"/>
</dbReference>
<dbReference type="CDD" id="cd15491">
    <property type="entry name" value="selB_III"/>
    <property type="match status" value="1"/>
</dbReference>
<evidence type="ECO:0000259" key="10">
    <source>
        <dbReference type="PROSITE" id="PS51722"/>
    </source>
</evidence>
<dbReference type="InterPro" id="IPR027417">
    <property type="entry name" value="P-loop_NTPase"/>
</dbReference>
<dbReference type="PATRIC" id="fig|1156395.6.peg.937"/>
<dbReference type="CDD" id="cd04171">
    <property type="entry name" value="SelB"/>
    <property type="match status" value="1"/>
</dbReference>
<dbReference type="InterPro" id="IPR000795">
    <property type="entry name" value="T_Tr_GTP-bd_dom"/>
</dbReference>
<feature type="coiled-coil region" evidence="9">
    <location>
        <begin position="569"/>
        <end position="596"/>
    </location>
</feature>
<evidence type="ECO:0000256" key="6">
    <source>
        <dbReference type="ARBA" id="ARBA00023134"/>
    </source>
</evidence>
<dbReference type="SUPFAM" id="SSF50465">
    <property type="entry name" value="EF-Tu/eEF-1alpha/eIF2-gamma C-terminal domain"/>
    <property type="match status" value="1"/>
</dbReference>
<dbReference type="PROSITE" id="PS51722">
    <property type="entry name" value="G_TR_2"/>
    <property type="match status" value="1"/>
</dbReference>
<dbReference type="SUPFAM" id="SSF46785">
    <property type="entry name" value="Winged helix' DNA-binding domain"/>
    <property type="match status" value="3"/>
</dbReference>
<evidence type="ECO:0000256" key="9">
    <source>
        <dbReference type="SAM" id="Coils"/>
    </source>
</evidence>
<dbReference type="NCBIfam" id="TIGR00231">
    <property type="entry name" value="small_GTP"/>
    <property type="match status" value="1"/>
</dbReference>
<dbReference type="Gene3D" id="3.40.50.300">
    <property type="entry name" value="P-loop containing nucleotide triphosphate hydrolases"/>
    <property type="match status" value="1"/>
</dbReference>
<proteinExistence type="predicted"/>
<keyword evidence="12" id="KW-1185">Reference proteome</keyword>
<dbReference type="GO" id="GO:0005525">
    <property type="term" value="F:GTP binding"/>
    <property type="evidence" value="ECO:0007669"/>
    <property type="project" value="UniProtKB-KW"/>
</dbReference>
<dbReference type="STRING" id="1156395.DBT_0921"/>
<dbReference type="Pfam" id="PF09106">
    <property type="entry name" value="WHD_2nd_SelB"/>
    <property type="match status" value="1"/>
</dbReference>
<dbReference type="GO" id="GO:0005829">
    <property type="term" value="C:cytosol"/>
    <property type="evidence" value="ECO:0007669"/>
    <property type="project" value="TreeGrafter"/>
</dbReference>
<organism evidence="11 12">
    <name type="scientific">Dissulfuribacter thermophilus</name>
    <dbReference type="NCBI Taxonomy" id="1156395"/>
    <lineage>
        <taxon>Bacteria</taxon>
        <taxon>Pseudomonadati</taxon>
        <taxon>Thermodesulfobacteriota</taxon>
        <taxon>Dissulfuribacteria</taxon>
        <taxon>Dissulfuribacterales</taxon>
        <taxon>Dissulfuribacteraceae</taxon>
        <taxon>Dissulfuribacter</taxon>
    </lineage>
</organism>
<keyword evidence="5" id="KW-0648">Protein biosynthesis</keyword>
<dbReference type="PANTHER" id="PTHR43721:SF22">
    <property type="entry name" value="ELONGATION FACTOR TU, MITOCHONDRIAL"/>
    <property type="match status" value="1"/>
</dbReference>
<dbReference type="Pfam" id="PF03144">
    <property type="entry name" value="GTP_EFTU_D2"/>
    <property type="match status" value="1"/>
</dbReference>
<dbReference type="GO" id="GO:0003924">
    <property type="term" value="F:GTPase activity"/>
    <property type="evidence" value="ECO:0007669"/>
    <property type="project" value="InterPro"/>
</dbReference>
<evidence type="ECO:0000256" key="1">
    <source>
        <dbReference type="ARBA" id="ARBA00004496"/>
    </source>
</evidence>
<dbReference type="AlphaFoldDB" id="A0A1B9F6P7"/>
<evidence type="ECO:0000256" key="7">
    <source>
        <dbReference type="ARBA" id="ARBA00025526"/>
    </source>
</evidence>
<accession>A0A1B9F6P7</accession>
<dbReference type="InterPro" id="IPR036390">
    <property type="entry name" value="WH_DNA-bd_sf"/>
</dbReference>
<feature type="domain" description="Tr-type G" evidence="10">
    <location>
        <begin position="2"/>
        <end position="175"/>
    </location>
</feature>
<dbReference type="PRINTS" id="PR00315">
    <property type="entry name" value="ELONGATNFCT"/>
</dbReference>
<dbReference type="EMBL" id="MAGO01000004">
    <property type="protein sequence ID" value="OCC15570.1"/>
    <property type="molecule type" value="Genomic_DNA"/>
</dbReference>
<dbReference type="InterPro" id="IPR015190">
    <property type="entry name" value="Elong_fac_SelB-wing-hlx_typ-2"/>
</dbReference>
<dbReference type="InterPro" id="IPR036388">
    <property type="entry name" value="WH-like_DNA-bd_sf"/>
</dbReference>
<dbReference type="InterPro" id="IPR005225">
    <property type="entry name" value="Small_GTP-bd"/>
</dbReference>
<sequence>MRPHIILGTAGHIDHGKTTLVKALTGIDTDRLKEEKERGITIELGFASLELPGGIHVGIVDVPGHERFVKNMVAGAAGVDVVAMVIAADEGVMPQTKEHLEICQLLGVKKGLVVLTKRDLVDEEWLELVKEDVAQFLTGTFLDGAPIVSVSSTTGEGIEEFLKTLQEILKEVEPRPPVGPYRLPVDRVFVKKGFGTVVTGTSISGRISVGDEATIYPKGIECKIRGIQMHGEEQTEAVPGFRTALNLQGVEKADVDRGDVVATRGSLAPSFLLDLDLIYLESAEKPLRYRAPVRFHCGTKEAIGRILIQGDEIEPGTTTFAQIKLEEPVCVLPGDRFVIRSYSPIRTIGGGKVLNPLPRRRRRTRQDLWEEMQVLRDGSPIELISYHLKQAGLRGLQETELQIRTGLYGKGLKKALNDVFGKKLAIAIEGEGRRILHQEAYVRVLKELVDVLEAYHSENPLSPGLSKEELRSRVCSKLRLRELDQRLFAKALQELSSNNDVIVDRDIVRLKQHSVLLGETEEELREKILSFFKKKGLKTVNWKEASSKFDGDEKQKASLLDLLIREGALVRLKDDLIFHREALEDLERKLVDYLKKHGEIGVPEFRDLTGGLSRKYLIPLLEYFDMKRVTIRIGDKRKLRSQ</sequence>
<dbReference type="GO" id="GO:0003723">
    <property type="term" value="F:RNA binding"/>
    <property type="evidence" value="ECO:0007669"/>
    <property type="project" value="InterPro"/>
</dbReference>
<comment type="caution">
    <text evidence="11">The sequence shown here is derived from an EMBL/GenBank/DDBJ whole genome shotgun (WGS) entry which is preliminary data.</text>
</comment>
<comment type="function">
    <text evidence="7">Translation factor necessary for the incorporation of selenocysteine into proteins. It probably replaces EF-Tu for the insertion of selenocysteine directed by the UGA codon. SelB binds GTP and GDP.</text>
</comment>
<comment type="subcellular location">
    <subcellularLocation>
        <location evidence="1">Cytoplasm</location>
    </subcellularLocation>
</comment>
<evidence type="ECO:0000256" key="4">
    <source>
        <dbReference type="ARBA" id="ARBA00022741"/>
    </source>
</evidence>
<dbReference type="GO" id="GO:0003746">
    <property type="term" value="F:translation elongation factor activity"/>
    <property type="evidence" value="ECO:0007669"/>
    <property type="project" value="UniProtKB-KW"/>
</dbReference>
<evidence type="ECO:0000313" key="12">
    <source>
        <dbReference type="Proteomes" id="UP000093080"/>
    </source>
</evidence>
<dbReference type="InterPro" id="IPR004161">
    <property type="entry name" value="EFTu-like_2"/>
</dbReference>
<evidence type="ECO:0000256" key="8">
    <source>
        <dbReference type="ARBA" id="ARBA00031615"/>
    </source>
</evidence>
<dbReference type="SUPFAM" id="SSF50447">
    <property type="entry name" value="Translation proteins"/>
    <property type="match status" value="1"/>
</dbReference>